<evidence type="ECO:0000259" key="1">
    <source>
        <dbReference type="Pfam" id="PF02589"/>
    </source>
</evidence>
<name>A0A0R1GSE8_9LACO</name>
<dbReference type="PANTHER" id="PTHR43682:SF1">
    <property type="entry name" value="LACTATE UTILIZATION PROTEIN C"/>
    <property type="match status" value="1"/>
</dbReference>
<gene>
    <name evidence="2" type="ORF">FC07_GL002880</name>
</gene>
<dbReference type="Gene3D" id="3.40.50.10420">
    <property type="entry name" value="NagB/RpiA/CoA transferase-like"/>
    <property type="match status" value="1"/>
</dbReference>
<evidence type="ECO:0000313" key="3">
    <source>
        <dbReference type="Proteomes" id="UP000051461"/>
    </source>
</evidence>
<keyword evidence="3" id="KW-1185">Reference proteome</keyword>
<sequence>MTIINREKFLNHLADRLDQPRHQLAQHPYQPISDLPQTTLADQTPAELLATAKTHSEKIPVTFVTTAKAQLGAQLTTLIQERGGGPVLLPTTKAFEQFQLTAWQQSLAETQQVDYWQAENGRAANLKLAENANLSISFADFLLAESGTITVSSGAGQGRAFHFLPQHYISVVPQSRIVPRSTQAIAWYDDEIKAGRLGSSAIHFITGPSNSGDIEMHLVTGVHGPLDVVYVVVTDC</sequence>
<dbReference type="PANTHER" id="PTHR43682">
    <property type="entry name" value="LACTATE UTILIZATION PROTEIN C"/>
    <property type="match status" value="1"/>
</dbReference>
<dbReference type="Pfam" id="PF02589">
    <property type="entry name" value="LUD_dom"/>
    <property type="match status" value="1"/>
</dbReference>
<accession>A0A0R1GSE8</accession>
<dbReference type="AlphaFoldDB" id="A0A0R1GSE8"/>
<reference evidence="2 3" key="1">
    <citation type="journal article" date="2015" name="Genome Announc.">
        <title>Expanding the biotechnology potential of lactobacilli through comparative genomics of 213 strains and associated genera.</title>
        <authorList>
            <person name="Sun Z."/>
            <person name="Harris H.M."/>
            <person name="McCann A."/>
            <person name="Guo C."/>
            <person name="Argimon S."/>
            <person name="Zhang W."/>
            <person name="Yang X."/>
            <person name="Jeffery I.B."/>
            <person name="Cooney J.C."/>
            <person name="Kagawa T.F."/>
            <person name="Liu W."/>
            <person name="Song Y."/>
            <person name="Salvetti E."/>
            <person name="Wrobel A."/>
            <person name="Rasinkangas P."/>
            <person name="Parkhill J."/>
            <person name="Rea M.C."/>
            <person name="O'Sullivan O."/>
            <person name="Ritari J."/>
            <person name="Douillard F.P."/>
            <person name="Paul Ross R."/>
            <person name="Yang R."/>
            <person name="Briner A.E."/>
            <person name="Felis G.E."/>
            <person name="de Vos W.M."/>
            <person name="Barrangou R."/>
            <person name="Klaenhammer T.R."/>
            <person name="Caufield P.W."/>
            <person name="Cui Y."/>
            <person name="Zhang H."/>
            <person name="O'Toole P.W."/>
        </authorList>
    </citation>
    <scope>NUCLEOTIDE SEQUENCE [LARGE SCALE GENOMIC DNA]</scope>
    <source>
        <strain evidence="2 3">DSM 20003</strain>
    </source>
</reference>
<proteinExistence type="predicted"/>
<dbReference type="InterPro" id="IPR003741">
    <property type="entry name" value="LUD_dom"/>
</dbReference>
<protein>
    <recommendedName>
        <fullName evidence="1">LUD domain-containing protein</fullName>
    </recommendedName>
</protein>
<dbReference type="PATRIC" id="fig|1423726.3.peg.2992"/>
<dbReference type="Proteomes" id="UP000051461">
    <property type="component" value="Unassembled WGS sequence"/>
</dbReference>
<dbReference type="SUPFAM" id="SSF100950">
    <property type="entry name" value="NagB/RpiA/CoA transferase-like"/>
    <property type="match status" value="1"/>
</dbReference>
<feature type="domain" description="LUD" evidence="1">
    <location>
        <begin position="61"/>
        <end position="233"/>
    </location>
</feature>
<dbReference type="InterPro" id="IPR037171">
    <property type="entry name" value="NagB/RpiA_transferase-like"/>
</dbReference>
<dbReference type="EMBL" id="AZDA01000054">
    <property type="protein sequence ID" value="KRK37164.1"/>
    <property type="molecule type" value="Genomic_DNA"/>
</dbReference>
<dbReference type="RefSeq" id="WP_057904528.1">
    <property type="nucleotide sequence ID" value="NZ_AZDA01000054.1"/>
</dbReference>
<dbReference type="InterPro" id="IPR024185">
    <property type="entry name" value="FTHF_cligase-like_sf"/>
</dbReference>
<dbReference type="STRING" id="1423726.FC07_GL002880"/>
<organism evidence="2 3">
    <name type="scientific">Loigolactobacillus bifermentans DSM 20003</name>
    <dbReference type="NCBI Taxonomy" id="1423726"/>
    <lineage>
        <taxon>Bacteria</taxon>
        <taxon>Bacillati</taxon>
        <taxon>Bacillota</taxon>
        <taxon>Bacilli</taxon>
        <taxon>Lactobacillales</taxon>
        <taxon>Lactobacillaceae</taxon>
        <taxon>Loigolactobacillus</taxon>
    </lineage>
</organism>
<comment type="caution">
    <text evidence="2">The sequence shown here is derived from an EMBL/GenBank/DDBJ whole genome shotgun (WGS) entry which is preliminary data.</text>
</comment>
<evidence type="ECO:0000313" key="2">
    <source>
        <dbReference type="EMBL" id="KRK37164.1"/>
    </source>
</evidence>
<dbReference type="OrthoDB" id="9794157at2"/>